<accession>A0A3B6V9G3</accession>
<dbReference type="EMBL" id="CP001357">
    <property type="protein sequence ID" value="ACN84322.1"/>
    <property type="molecule type" value="Genomic_DNA"/>
</dbReference>
<sequence length="288" mass="34051">MNIIKLKEIIKMKYKLILLIILFISCTNNKNDASIENISKRDEIEPNNSIEYSQYIDCNTLISGNIDDYNDIDFYQINPTNGFVMDFSMSFYNLEASISMDIISTNNDIMFSINSEDVSNYKGFVELNDILLRDEVYFLKLNADKECKYNLKFIFRDDYIPSNEAEPNNNIYEADNINYPNEVIYGYFIKNYFNIDEYIKPYIKESGLIDIDFYEINNDTDINTSINIKLEYTKDIDIILFDGNYNYLKQGINQLSTTFESNKKYYIALVCYGDKYIIDRYTLHYEFN</sequence>
<evidence type="ECO:0000313" key="1">
    <source>
        <dbReference type="EMBL" id="ACN84322.1"/>
    </source>
</evidence>
<dbReference type="AlphaFoldDB" id="A0A3B6V9G3"/>
<dbReference type="Gene3D" id="2.60.120.380">
    <property type="match status" value="2"/>
</dbReference>
<dbReference type="PROSITE" id="PS51257">
    <property type="entry name" value="PROKAR_LIPOPROTEIN"/>
    <property type="match status" value="1"/>
</dbReference>
<evidence type="ECO:0000313" key="2">
    <source>
        <dbReference type="Proteomes" id="UP000001803"/>
    </source>
</evidence>
<keyword evidence="2" id="KW-1185">Reference proteome</keyword>
<protein>
    <recommendedName>
        <fullName evidence="3">CCAAT-box DNA binding protein subunit B</fullName>
    </recommendedName>
</protein>
<organism evidence="1 2">
    <name type="scientific">Brachyspira hyodysenteriae (strain ATCC 49526 / WA1)</name>
    <dbReference type="NCBI Taxonomy" id="565034"/>
    <lineage>
        <taxon>Bacteria</taxon>
        <taxon>Pseudomonadati</taxon>
        <taxon>Spirochaetota</taxon>
        <taxon>Spirochaetia</taxon>
        <taxon>Brachyspirales</taxon>
        <taxon>Brachyspiraceae</taxon>
        <taxon>Brachyspira</taxon>
    </lineage>
</organism>
<name>A0A3B6V9G3_BRAHW</name>
<reference evidence="1 2" key="1">
    <citation type="journal article" date="2009" name="PLoS ONE">
        <title>Genome sequence of the pathogenic intestinal spirochete Brachyspira hyodysenteriae reveals adaptations to its lifestyle in the porcine large intestine.</title>
        <authorList>
            <person name="Bellgard M.I."/>
            <person name="Wanchanthuek P."/>
            <person name="La T."/>
            <person name="Ryan K."/>
            <person name="Moolhuijzen P."/>
            <person name="Albertyn Z."/>
            <person name="Shaban B."/>
            <person name="Motro Y."/>
            <person name="Dunn D.S."/>
            <person name="Schibeci D."/>
            <person name="Hunter A."/>
            <person name="Barrero R."/>
            <person name="Phillips N.D."/>
            <person name="Hampson D.J."/>
        </authorList>
    </citation>
    <scope>NUCLEOTIDE SEQUENCE [LARGE SCALE GENOMIC DNA]</scope>
    <source>
        <strain evidence="2">ATCC 49526 / WA1</strain>
    </source>
</reference>
<dbReference type="Proteomes" id="UP000001803">
    <property type="component" value="Chromosome"/>
</dbReference>
<evidence type="ECO:0008006" key="3">
    <source>
        <dbReference type="Google" id="ProtNLM"/>
    </source>
</evidence>
<dbReference type="KEGG" id="bhy:BHWA1_01859"/>
<gene>
    <name evidence="1" type="ordered locus">BHWA1_01859</name>
</gene>
<dbReference type="STRING" id="565034.BHWA1_01859"/>
<proteinExistence type="predicted"/>